<dbReference type="Gene3D" id="1.10.640.10">
    <property type="entry name" value="Haem peroxidase domain superfamily, animal type"/>
    <property type="match status" value="2"/>
</dbReference>
<keyword evidence="2" id="KW-0964">Secreted</keyword>
<comment type="subcellular location">
    <subcellularLocation>
        <location evidence="1">Secreted</location>
    </subcellularLocation>
</comment>
<evidence type="ECO:0000256" key="2">
    <source>
        <dbReference type="ARBA" id="ARBA00022525"/>
    </source>
</evidence>
<keyword evidence="5" id="KW-0408">Iron</keyword>
<accession>A0A834R7H5</accession>
<dbReference type="InterPro" id="IPR010255">
    <property type="entry name" value="Haem_peroxidase_sf"/>
</dbReference>
<dbReference type="GO" id="GO:0020037">
    <property type="term" value="F:heme binding"/>
    <property type="evidence" value="ECO:0007669"/>
    <property type="project" value="InterPro"/>
</dbReference>
<dbReference type="Pfam" id="PF03098">
    <property type="entry name" value="An_peroxidase"/>
    <property type="match status" value="2"/>
</dbReference>
<dbReference type="PRINTS" id="PR00457">
    <property type="entry name" value="ANPEROXIDASE"/>
</dbReference>
<feature type="binding site" description="axial binding residue" evidence="5">
    <location>
        <position position="1298"/>
    </location>
    <ligand>
        <name>heme b</name>
        <dbReference type="ChEBI" id="CHEBI:60344"/>
    </ligand>
    <ligandPart>
        <name>Fe</name>
        <dbReference type="ChEBI" id="CHEBI:18248"/>
    </ligandPart>
</feature>
<dbReference type="InterPro" id="IPR019791">
    <property type="entry name" value="Haem_peroxidase_animal"/>
</dbReference>
<reference evidence="9" key="1">
    <citation type="journal article" date="2020" name="PLoS Negl. Trop. Dis.">
        <title>High-quality nuclear genome for Sarcoptes scabiei-A critical resource for a neglected parasite.</title>
        <authorList>
            <person name="Korhonen P.K."/>
            <person name="Gasser R.B."/>
            <person name="Ma G."/>
            <person name="Wang T."/>
            <person name="Stroehlein A.J."/>
            <person name="Young N.D."/>
            <person name="Ang C.S."/>
            <person name="Fernando D.D."/>
            <person name="Lu H.C."/>
            <person name="Taylor S."/>
            <person name="Reynolds S.L."/>
            <person name="Mofiz E."/>
            <person name="Najaraj S.H."/>
            <person name="Gowda H."/>
            <person name="Madugundu A."/>
            <person name="Renuse S."/>
            <person name="Holt D."/>
            <person name="Pandey A."/>
            <person name="Papenfuss A.T."/>
            <person name="Fischer K."/>
        </authorList>
    </citation>
    <scope>NUCLEOTIDE SEQUENCE [LARGE SCALE GENOMIC DNA]</scope>
</reference>
<keyword evidence="9" id="KW-1185">Reference proteome</keyword>
<reference evidence="8" key="3">
    <citation type="submission" date="2022-06" db="UniProtKB">
        <authorList>
            <consortium name="EnsemblMetazoa"/>
        </authorList>
    </citation>
    <scope>IDENTIFICATION</scope>
</reference>
<evidence type="ECO:0000313" key="7">
    <source>
        <dbReference type="EMBL" id="KAF7490146.1"/>
    </source>
</evidence>
<sequence>MRSLWSLIRSPKPSSLSTSSSGLFSKPSSSPSSLVTNGSILFMKLFCYLLMIDSVLTSSKIDEAITTWSNRIDSPLSPSRWKRAATRFDLSNTNQPKQNFLNSFHSSKNFTLTANSISANNLGNQLFFESDLNSMFLDRVAKPSNKLFLAKLTGMNLHQLIDLSTKKINKRFEIIEPNIYKNNVGQSPGSIGWLISSAIASDFEAKNLSKSALIAEEASRLIVEKFKLNLDQIIFGLPDLNIHGSNLWRQCPKPIESIVCYPGQYRSYSGHCNNVEHPDWGCAHQPYRRGLASRYADGVSKVRRSITGSDLPSARDISVAIHQGSESPFAHITTLTSFLGQFIFHDLSHTVQTSGYNGQRIRCCNIQRSDLIHPECYPIRISESDRFMKKLNQKCMEYVRSSPTIRERCSLGPREQINQVSSFLDGSAIYGSSKERAFSLRSFRFGQLKSIKMTGKAKELLPIQEDDSLDCRTTSNTKCFHSGDNRVNENLGLTIIHTLFLREHNRIAKELSRLNPHWNDDELFEETRKIIGAQIQHITYNEFLPFVLGEEIIENYGLRLLRDDYYDQYDRNIDPTIENAVANAVFYFLFSTMPSEMQKYTKKLDMVGSVKMTDSFFNPSKMLGDSMDQFLMGMVSQNAKSSDTFVTSEMTNSMDEIHHELFDFVAIAIQRGRDHGLPGYVEYRRACQIEPKIDGFEDLSTIVPIDILKRLKTLYKNVRDIDLFTGGLAERPLQGALVGPTFACLLGRQFNAIRRGDRFWYENDQQPSAFSLDQLAEIRKSSLARIICDNGDQTDFVQPSVMISSDTFLNAFQYCIMDIIPKMDLSKWKTKTSKLGNRLPIDKELIKTVFIRAKREVEDFIQMEQSIIQSNMTIAQTMHYKTSRWKRQAAQGFFNQSFVLERTTQGILRKIRKGRDRETNNDIVDDIRNLVSSLPQNQLNDYLMNQFLIHNQMNDFDQCFDQSLPCDHTSPFRTINGWCNNLHRPEFGSSYRLFNRFLLPVYEDGVSEPRKFSVRKHKLLPSPRLVSVVVHDDVHSPHVRYSLMTMQWGQFVDHDLTFTPMYLTSNGHLLDCRDCNSKKTVHPECYPISVPKNDPFFVSKIAGKKKCLPFVRSINAQRTLGPREQLNQLTSYLDGSGIYGSDQCVANRLRTFRQGKLNVTRHPVRGLKDLLPRTTDNIECKAPSGFCFDAGDGRASEQPSLSCLHTIFLREHNRIAEKLLQINLHWNDEKIYQTTRKIISAFIQQITYGEFLPRLIGKDYMTRFGLSLMPNGYSNGYDNQCDATIMNEFSAAIFRLGHTLLKPSFERLDRNYQTIKASIKLREAFFNSDMIYEPYAIDQLLRGLVTSSIEKFDSSITEEVTNHLFEERRKPFSGTDLVALNLQRARDHGIPSYNYYRKLCNMTKAKSFEDLQGEIPFPVIKKLKSVYEHVDDIDLFSGGVAEIPLHGALVGPTFGCLLGMQFKILKKCDRFWYENSNEFTRFTLQQLSEIRKVTLSKIICTNADEISLIQKRSMDLQDLFLNPRIGCNSLPEMDLTKWRDFERSCHVGDKMIASGKSQRISPCVNCVCTLEGVFCQSIRVENCQQLLFSFTIQQIQSDRSCLVQCAYSIRNNQLQQSSMRTLMSMLRIGF</sequence>
<keyword evidence="3" id="KW-0575">Peroxidase</keyword>
<feature type="region of interest" description="Disordered" evidence="6">
    <location>
        <begin position="1"/>
        <end position="33"/>
    </location>
</feature>
<dbReference type="FunFam" id="1.10.640.10:FF:000006">
    <property type="entry name" value="Double oxidase: two peroxidase domains"/>
    <property type="match status" value="1"/>
</dbReference>
<evidence type="ECO:0000313" key="9">
    <source>
        <dbReference type="Proteomes" id="UP000070412"/>
    </source>
</evidence>
<evidence type="ECO:0000313" key="8">
    <source>
        <dbReference type="EnsemblMetazoa" id="KAF7490146.1"/>
    </source>
</evidence>
<evidence type="ECO:0000256" key="6">
    <source>
        <dbReference type="SAM" id="MobiDB-lite"/>
    </source>
</evidence>
<dbReference type="SUPFAM" id="SSF48113">
    <property type="entry name" value="Heme-dependent peroxidases"/>
    <property type="match status" value="2"/>
</dbReference>
<feature type="compositionally biased region" description="Low complexity" evidence="6">
    <location>
        <begin position="10"/>
        <end position="33"/>
    </location>
</feature>
<dbReference type="EMBL" id="WVUK01000062">
    <property type="protein sequence ID" value="KAF7490146.1"/>
    <property type="molecule type" value="Genomic_DNA"/>
</dbReference>
<dbReference type="PANTHER" id="PTHR11475">
    <property type="entry name" value="OXIDASE/PEROXIDASE"/>
    <property type="match status" value="1"/>
</dbReference>
<dbReference type="GO" id="GO:0046872">
    <property type="term" value="F:metal ion binding"/>
    <property type="evidence" value="ECO:0007669"/>
    <property type="project" value="UniProtKB-KW"/>
</dbReference>
<dbReference type="PANTHER" id="PTHR11475:SF134">
    <property type="entry name" value="LD42267P"/>
    <property type="match status" value="1"/>
</dbReference>
<dbReference type="OrthoDB" id="823504at2759"/>
<protein>
    <submittedName>
        <fullName evidence="7">Peroxidasin -like protein</fullName>
    </submittedName>
</protein>
<reference evidence="7" key="2">
    <citation type="submission" date="2020-01" db="EMBL/GenBank/DDBJ databases">
        <authorList>
            <person name="Korhonen P.K.K."/>
            <person name="Guangxu M.G."/>
            <person name="Wang T.W."/>
            <person name="Stroehlein A.J.S."/>
            <person name="Young N.D."/>
            <person name="Ang C.-S.A."/>
            <person name="Fernando D.W.F."/>
            <person name="Lu H.L."/>
            <person name="Taylor S.T."/>
            <person name="Ehtesham M.E.M."/>
            <person name="Najaraj S.H.N."/>
            <person name="Harsha G.H.G."/>
            <person name="Madugundu A.M."/>
            <person name="Renuse S.R."/>
            <person name="Holt D.H."/>
            <person name="Pandey A.P."/>
            <person name="Papenfuss A.P."/>
            <person name="Gasser R.B.G."/>
            <person name="Fischer K.F."/>
        </authorList>
    </citation>
    <scope>NUCLEOTIDE SEQUENCE</scope>
    <source>
        <strain evidence="7">SSS_KF_BRIS2020</strain>
    </source>
</reference>
<dbReference type="InterPro" id="IPR037120">
    <property type="entry name" value="Haem_peroxidase_sf_animal"/>
</dbReference>
<proteinExistence type="predicted"/>
<dbReference type="GO" id="GO:0005576">
    <property type="term" value="C:extracellular region"/>
    <property type="evidence" value="ECO:0007669"/>
    <property type="project" value="UniProtKB-SubCell"/>
</dbReference>
<keyword evidence="5" id="KW-0349">Heme</keyword>
<gene>
    <name evidence="7" type="ORF">SSS_2129</name>
</gene>
<dbReference type="PROSITE" id="PS50292">
    <property type="entry name" value="PEROXIDASE_3"/>
    <property type="match status" value="2"/>
</dbReference>
<organism evidence="7">
    <name type="scientific">Sarcoptes scabiei</name>
    <name type="common">Itch mite</name>
    <name type="synonym">Acarus scabiei</name>
    <dbReference type="NCBI Taxonomy" id="52283"/>
    <lineage>
        <taxon>Eukaryota</taxon>
        <taxon>Metazoa</taxon>
        <taxon>Ecdysozoa</taxon>
        <taxon>Arthropoda</taxon>
        <taxon>Chelicerata</taxon>
        <taxon>Arachnida</taxon>
        <taxon>Acari</taxon>
        <taxon>Acariformes</taxon>
        <taxon>Sarcoptiformes</taxon>
        <taxon>Astigmata</taxon>
        <taxon>Psoroptidia</taxon>
        <taxon>Sarcoptoidea</taxon>
        <taxon>Sarcoptidae</taxon>
        <taxon>Sarcoptinae</taxon>
        <taxon>Sarcoptes</taxon>
    </lineage>
</organism>
<evidence type="ECO:0000256" key="5">
    <source>
        <dbReference type="PIRSR" id="PIRSR619791-2"/>
    </source>
</evidence>
<keyword evidence="5" id="KW-0479">Metal-binding</keyword>
<dbReference type="GO" id="GO:0006979">
    <property type="term" value="P:response to oxidative stress"/>
    <property type="evidence" value="ECO:0007669"/>
    <property type="project" value="InterPro"/>
</dbReference>
<keyword evidence="3" id="KW-0560">Oxidoreductase</keyword>
<name>A0A834R7H5_SARSC</name>
<dbReference type="GO" id="GO:0004601">
    <property type="term" value="F:peroxidase activity"/>
    <property type="evidence" value="ECO:0007669"/>
    <property type="project" value="UniProtKB-KW"/>
</dbReference>
<evidence type="ECO:0000256" key="4">
    <source>
        <dbReference type="ARBA" id="ARBA00022729"/>
    </source>
</evidence>
<evidence type="ECO:0000256" key="1">
    <source>
        <dbReference type="ARBA" id="ARBA00004613"/>
    </source>
</evidence>
<dbReference type="FunFam" id="1.10.640.10:FF:000003">
    <property type="entry name" value="chorion peroxidase"/>
    <property type="match status" value="1"/>
</dbReference>
<dbReference type="CDD" id="cd09823">
    <property type="entry name" value="peroxinectin_like"/>
    <property type="match status" value="2"/>
</dbReference>
<dbReference type="EnsemblMetazoa" id="SSS_2129s_mrna">
    <property type="protein sequence ID" value="KAF7490146.1"/>
    <property type="gene ID" value="SSS_2129"/>
</dbReference>
<keyword evidence="4" id="KW-0732">Signal</keyword>
<evidence type="ECO:0000256" key="3">
    <source>
        <dbReference type="ARBA" id="ARBA00022559"/>
    </source>
</evidence>
<dbReference type="Proteomes" id="UP000070412">
    <property type="component" value="Unassembled WGS sequence"/>
</dbReference>